<keyword evidence="6" id="KW-0227">DNA damage</keyword>
<dbReference type="InterPro" id="IPR036388">
    <property type="entry name" value="WH-like_DNA-bd_sf"/>
</dbReference>
<comment type="catalytic activity">
    <reaction evidence="8">
        <text>a 6-O-methyl-2'-deoxyguanosine in DNA + L-cysteinyl-[protein] = S-methyl-L-cysteinyl-[protein] + a 2'-deoxyguanosine in DNA</text>
        <dbReference type="Rhea" id="RHEA:24000"/>
        <dbReference type="Rhea" id="RHEA-COMP:10131"/>
        <dbReference type="Rhea" id="RHEA-COMP:10132"/>
        <dbReference type="Rhea" id="RHEA-COMP:11367"/>
        <dbReference type="Rhea" id="RHEA-COMP:11368"/>
        <dbReference type="ChEBI" id="CHEBI:29950"/>
        <dbReference type="ChEBI" id="CHEBI:82612"/>
        <dbReference type="ChEBI" id="CHEBI:85445"/>
        <dbReference type="ChEBI" id="CHEBI:85448"/>
        <dbReference type="EC" id="2.1.1.63"/>
    </reaction>
</comment>
<feature type="domain" description="Methylated-DNA-[protein]-cysteine S-methyltransferase DNA binding" evidence="9">
    <location>
        <begin position="74"/>
        <end position="152"/>
    </location>
</feature>
<dbReference type="SUPFAM" id="SSF46767">
    <property type="entry name" value="Methylated DNA-protein cysteine methyltransferase, C-terminal domain"/>
    <property type="match status" value="1"/>
</dbReference>
<dbReference type="CDD" id="cd06445">
    <property type="entry name" value="ATase"/>
    <property type="match status" value="1"/>
</dbReference>
<feature type="non-terminal residue" evidence="11">
    <location>
        <position position="155"/>
    </location>
</feature>
<organism evidence="11">
    <name type="scientific">marine metagenome</name>
    <dbReference type="NCBI Taxonomy" id="408172"/>
    <lineage>
        <taxon>unclassified sequences</taxon>
        <taxon>metagenomes</taxon>
        <taxon>ecological metagenomes</taxon>
    </lineage>
</organism>
<keyword evidence="5" id="KW-0808">Transferase</keyword>
<evidence type="ECO:0000256" key="2">
    <source>
        <dbReference type="ARBA" id="ARBA00008711"/>
    </source>
</evidence>
<dbReference type="EMBL" id="UINC01060997">
    <property type="protein sequence ID" value="SVB86099.1"/>
    <property type="molecule type" value="Genomic_DNA"/>
</dbReference>
<dbReference type="PANTHER" id="PTHR10815">
    <property type="entry name" value="METHYLATED-DNA--PROTEIN-CYSTEINE METHYLTRANSFERASE"/>
    <property type="match status" value="1"/>
</dbReference>
<dbReference type="Pfam" id="PF01035">
    <property type="entry name" value="DNA_binding_1"/>
    <property type="match status" value="1"/>
</dbReference>
<dbReference type="GO" id="GO:0003908">
    <property type="term" value="F:methylated-DNA-[protein]-cysteine S-methyltransferase activity"/>
    <property type="evidence" value="ECO:0007669"/>
    <property type="project" value="UniProtKB-EC"/>
</dbReference>
<dbReference type="Pfam" id="PF02870">
    <property type="entry name" value="Methyltransf_1N"/>
    <property type="match status" value="1"/>
</dbReference>
<evidence type="ECO:0000259" key="9">
    <source>
        <dbReference type="Pfam" id="PF01035"/>
    </source>
</evidence>
<name>A0A382HFY1_9ZZZZ</name>
<evidence type="ECO:0000256" key="5">
    <source>
        <dbReference type="ARBA" id="ARBA00022679"/>
    </source>
</evidence>
<dbReference type="NCBIfam" id="TIGR00589">
    <property type="entry name" value="ogt"/>
    <property type="match status" value="1"/>
</dbReference>
<dbReference type="PANTHER" id="PTHR10815:SF13">
    <property type="entry name" value="METHYLATED-DNA--PROTEIN-CYSTEINE METHYLTRANSFERASE"/>
    <property type="match status" value="1"/>
</dbReference>
<comment type="similarity">
    <text evidence="2">Belongs to the MGMT family.</text>
</comment>
<comment type="catalytic activity">
    <reaction evidence="1">
        <text>a 4-O-methyl-thymidine in DNA + L-cysteinyl-[protein] = a thymidine in DNA + S-methyl-L-cysteinyl-[protein]</text>
        <dbReference type="Rhea" id="RHEA:53428"/>
        <dbReference type="Rhea" id="RHEA-COMP:10131"/>
        <dbReference type="Rhea" id="RHEA-COMP:10132"/>
        <dbReference type="Rhea" id="RHEA-COMP:13555"/>
        <dbReference type="Rhea" id="RHEA-COMP:13556"/>
        <dbReference type="ChEBI" id="CHEBI:29950"/>
        <dbReference type="ChEBI" id="CHEBI:82612"/>
        <dbReference type="ChEBI" id="CHEBI:137386"/>
        <dbReference type="ChEBI" id="CHEBI:137387"/>
        <dbReference type="EC" id="2.1.1.63"/>
    </reaction>
</comment>
<sequence length="155" mass="17194">MPELVYNSPVGPLIISIHNQKVVGIKWATVASPKKGADKFQLDSFANETIKQLDNYFSGKTDSLGIKVQMQGTQFQKNVWKSLMRIPLGETRTYSDIASEIGRPKAYRAVGSACARNKIPVIIPCHRVVGRNNVTGWSGNPGAKEWLLEHEKKNS</sequence>
<dbReference type="FunFam" id="1.10.10.10:FF:000214">
    <property type="entry name" value="Methylated-DNA--protein-cysteine methyltransferase"/>
    <property type="match status" value="1"/>
</dbReference>
<accession>A0A382HFY1</accession>
<dbReference type="InterPro" id="IPR008332">
    <property type="entry name" value="MethylG_MeTrfase_N"/>
</dbReference>
<dbReference type="InterPro" id="IPR001497">
    <property type="entry name" value="MethylDNA_cys_MeTrfase_AS"/>
</dbReference>
<evidence type="ECO:0000256" key="7">
    <source>
        <dbReference type="ARBA" id="ARBA00023204"/>
    </source>
</evidence>
<keyword evidence="7" id="KW-0234">DNA repair</keyword>
<gene>
    <name evidence="11" type="ORF">METZ01_LOCUS238953</name>
</gene>
<dbReference type="SUPFAM" id="SSF53155">
    <property type="entry name" value="Methylated DNA-protein cysteine methyltransferase domain"/>
    <property type="match status" value="1"/>
</dbReference>
<evidence type="ECO:0000256" key="6">
    <source>
        <dbReference type="ARBA" id="ARBA00022763"/>
    </source>
</evidence>
<dbReference type="InterPro" id="IPR014048">
    <property type="entry name" value="MethylDNA_cys_MeTrfase_DNA-bd"/>
</dbReference>
<protein>
    <recommendedName>
        <fullName evidence="3">methylated-DNA--[protein]-cysteine S-methyltransferase</fullName>
        <ecNumber evidence="3">2.1.1.63</ecNumber>
    </recommendedName>
</protein>
<dbReference type="Gene3D" id="1.10.10.10">
    <property type="entry name" value="Winged helix-like DNA-binding domain superfamily/Winged helix DNA-binding domain"/>
    <property type="match status" value="1"/>
</dbReference>
<dbReference type="EC" id="2.1.1.63" evidence="3"/>
<dbReference type="AlphaFoldDB" id="A0A382HFY1"/>
<dbReference type="Gene3D" id="3.30.160.70">
    <property type="entry name" value="Methylated DNA-protein cysteine methyltransferase domain"/>
    <property type="match status" value="1"/>
</dbReference>
<dbReference type="PROSITE" id="PS00374">
    <property type="entry name" value="MGMT"/>
    <property type="match status" value="1"/>
</dbReference>
<reference evidence="11" key="1">
    <citation type="submission" date="2018-05" db="EMBL/GenBank/DDBJ databases">
        <authorList>
            <person name="Lanie J.A."/>
            <person name="Ng W.-L."/>
            <person name="Kazmierczak K.M."/>
            <person name="Andrzejewski T.M."/>
            <person name="Davidsen T.M."/>
            <person name="Wayne K.J."/>
            <person name="Tettelin H."/>
            <person name="Glass J.I."/>
            <person name="Rusch D."/>
            <person name="Podicherti R."/>
            <person name="Tsui H.-C.T."/>
            <person name="Winkler M.E."/>
        </authorList>
    </citation>
    <scope>NUCLEOTIDE SEQUENCE</scope>
</reference>
<dbReference type="InterPro" id="IPR036217">
    <property type="entry name" value="MethylDNA_cys_MeTrfase_DNAb"/>
</dbReference>
<evidence type="ECO:0000313" key="11">
    <source>
        <dbReference type="EMBL" id="SVB86099.1"/>
    </source>
</evidence>
<dbReference type="InterPro" id="IPR036631">
    <property type="entry name" value="MGMT_N_sf"/>
</dbReference>
<evidence type="ECO:0000256" key="1">
    <source>
        <dbReference type="ARBA" id="ARBA00001286"/>
    </source>
</evidence>
<evidence type="ECO:0000259" key="10">
    <source>
        <dbReference type="Pfam" id="PF02870"/>
    </source>
</evidence>
<keyword evidence="4" id="KW-0489">Methyltransferase</keyword>
<dbReference type="GO" id="GO:0006281">
    <property type="term" value="P:DNA repair"/>
    <property type="evidence" value="ECO:0007669"/>
    <property type="project" value="UniProtKB-KW"/>
</dbReference>
<feature type="domain" description="Methylguanine DNA methyltransferase ribonuclease-like" evidence="10">
    <location>
        <begin position="5"/>
        <end position="68"/>
    </location>
</feature>
<proteinExistence type="inferred from homology"/>
<evidence type="ECO:0000256" key="8">
    <source>
        <dbReference type="ARBA" id="ARBA00049348"/>
    </source>
</evidence>
<evidence type="ECO:0000256" key="3">
    <source>
        <dbReference type="ARBA" id="ARBA00011918"/>
    </source>
</evidence>
<evidence type="ECO:0000256" key="4">
    <source>
        <dbReference type="ARBA" id="ARBA00022603"/>
    </source>
</evidence>
<dbReference type="GO" id="GO:0032259">
    <property type="term" value="P:methylation"/>
    <property type="evidence" value="ECO:0007669"/>
    <property type="project" value="UniProtKB-KW"/>
</dbReference>